<dbReference type="Gene3D" id="2.60.120.260">
    <property type="entry name" value="Galactose-binding domain-like"/>
    <property type="match status" value="1"/>
</dbReference>
<dbReference type="InterPro" id="IPR033558">
    <property type="entry name" value="IFT25"/>
</dbReference>
<dbReference type="GeneID" id="25562237"/>
<dbReference type="PANTHER" id="PTHR33906">
    <property type="entry name" value="INTRAFLAGELLAR TRANSPORT PROTEIN 25 HOMOLOG"/>
    <property type="match status" value="1"/>
</dbReference>
<keyword evidence="2" id="KW-1185">Reference proteome</keyword>
<dbReference type="Proteomes" id="UP000054408">
    <property type="component" value="Unassembled WGS sequence"/>
</dbReference>
<evidence type="ECO:0000313" key="2">
    <source>
        <dbReference type="Proteomes" id="UP000054408"/>
    </source>
</evidence>
<gene>
    <name evidence="1" type="ORF">AMSG_02568</name>
</gene>
<proteinExistence type="predicted"/>
<evidence type="ECO:0008006" key="3">
    <source>
        <dbReference type="Google" id="ProtNLM"/>
    </source>
</evidence>
<dbReference type="GO" id="GO:0030992">
    <property type="term" value="C:intraciliary transport particle B"/>
    <property type="evidence" value="ECO:0007669"/>
    <property type="project" value="InterPro"/>
</dbReference>
<sequence length="127" mass="13540">MTTVVMATATDENNPVSNVLSADLSSAWTTTGLYPHAVAVPFPDDVAAPAFVRVWCSGVREVAVEGVAVTDTAREPVEVAVRTLDSLREIQMEVFDLSSLPAWATAVRITILDGFGPFAAIHRIAVE</sequence>
<dbReference type="EMBL" id="GL349447">
    <property type="protein sequence ID" value="KNC47544.1"/>
    <property type="molecule type" value="Genomic_DNA"/>
</dbReference>
<protein>
    <recommendedName>
        <fullName evidence="3">F5/8 type C domain-containing protein</fullName>
    </recommendedName>
</protein>
<reference evidence="1 2" key="1">
    <citation type="submission" date="2010-05" db="EMBL/GenBank/DDBJ databases">
        <title>The Genome Sequence of Thecamonas trahens ATCC 50062.</title>
        <authorList>
            <consortium name="The Broad Institute Genome Sequencing Platform"/>
            <person name="Russ C."/>
            <person name="Cuomo C."/>
            <person name="Shea T."/>
            <person name="Young S.K."/>
            <person name="Zeng Q."/>
            <person name="Koehrsen M."/>
            <person name="Haas B."/>
            <person name="Borodovsky M."/>
            <person name="Guigo R."/>
            <person name="Alvarado L."/>
            <person name="Berlin A."/>
            <person name="Bochicchio J."/>
            <person name="Borenstein D."/>
            <person name="Chapman S."/>
            <person name="Chen Z."/>
            <person name="Freedman E."/>
            <person name="Gellesch M."/>
            <person name="Goldberg J."/>
            <person name="Griggs A."/>
            <person name="Gujja S."/>
            <person name="Heilman E."/>
            <person name="Heiman D."/>
            <person name="Hepburn T."/>
            <person name="Howarth C."/>
            <person name="Jen D."/>
            <person name="Larson L."/>
            <person name="Mehta T."/>
            <person name="Park D."/>
            <person name="Pearson M."/>
            <person name="Roberts A."/>
            <person name="Saif S."/>
            <person name="Shenoy N."/>
            <person name="Sisk P."/>
            <person name="Stolte C."/>
            <person name="Sykes S."/>
            <person name="Thomson T."/>
            <person name="Walk T."/>
            <person name="White J."/>
            <person name="Yandava C."/>
            <person name="Burger G."/>
            <person name="Gray M.W."/>
            <person name="Holland P.W.H."/>
            <person name="King N."/>
            <person name="Lang F.B.F."/>
            <person name="Roger A.J."/>
            <person name="Ruiz-Trillo I."/>
            <person name="Lander E."/>
            <person name="Nusbaum C."/>
        </authorList>
    </citation>
    <scope>NUCLEOTIDE SEQUENCE [LARGE SCALE GENOMIC DNA]</scope>
    <source>
        <strain evidence="1 2">ATCC 50062</strain>
    </source>
</reference>
<dbReference type="PANTHER" id="PTHR33906:SF1">
    <property type="entry name" value="INTRAFLAGELLAR TRANSPORT PROTEIN 25 HOMOLOG"/>
    <property type="match status" value="1"/>
</dbReference>
<organism evidence="1 2">
    <name type="scientific">Thecamonas trahens ATCC 50062</name>
    <dbReference type="NCBI Taxonomy" id="461836"/>
    <lineage>
        <taxon>Eukaryota</taxon>
        <taxon>Apusozoa</taxon>
        <taxon>Apusomonadida</taxon>
        <taxon>Apusomonadidae</taxon>
        <taxon>Thecamonas</taxon>
    </lineage>
</organism>
<evidence type="ECO:0000313" key="1">
    <source>
        <dbReference type="EMBL" id="KNC47544.1"/>
    </source>
</evidence>
<dbReference type="AlphaFoldDB" id="A0A0L0D5B8"/>
<dbReference type="SUPFAM" id="SSF49785">
    <property type="entry name" value="Galactose-binding domain-like"/>
    <property type="match status" value="1"/>
</dbReference>
<name>A0A0L0D5B8_THETB</name>
<dbReference type="GO" id="GO:0005929">
    <property type="term" value="C:cilium"/>
    <property type="evidence" value="ECO:0007669"/>
    <property type="project" value="TreeGrafter"/>
</dbReference>
<dbReference type="STRING" id="461836.A0A0L0D5B8"/>
<dbReference type="RefSeq" id="XP_013759476.1">
    <property type="nucleotide sequence ID" value="XM_013904022.1"/>
</dbReference>
<dbReference type="InterPro" id="IPR008979">
    <property type="entry name" value="Galactose-bd-like_sf"/>
</dbReference>
<accession>A0A0L0D5B8</accession>
<dbReference type="GO" id="GO:0042073">
    <property type="term" value="P:intraciliary transport"/>
    <property type="evidence" value="ECO:0007669"/>
    <property type="project" value="InterPro"/>
</dbReference>